<evidence type="ECO:0000256" key="5">
    <source>
        <dbReference type="ARBA" id="ARBA00022729"/>
    </source>
</evidence>
<dbReference type="PANTHER" id="PTHR30069">
    <property type="entry name" value="TONB-DEPENDENT OUTER MEMBRANE RECEPTOR"/>
    <property type="match status" value="1"/>
</dbReference>
<dbReference type="Gene3D" id="2.40.170.20">
    <property type="entry name" value="TonB-dependent receptor, beta-barrel domain"/>
    <property type="match status" value="1"/>
</dbReference>
<protein>
    <recommendedName>
        <fullName evidence="17">TonB-dependent receptor</fullName>
    </recommendedName>
</protein>
<keyword evidence="6 11" id="KW-0798">TonB box</keyword>
<keyword evidence="5 12" id="KW-0732">Signal</keyword>
<evidence type="ECO:0000259" key="14">
    <source>
        <dbReference type="Pfam" id="PF07715"/>
    </source>
</evidence>
<dbReference type="SUPFAM" id="SSF56935">
    <property type="entry name" value="Porins"/>
    <property type="match status" value="1"/>
</dbReference>
<keyword evidence="9 10" id="KW-0998">Cell outer membrane</keyword>
<evidence type="ECO:0008006" key="17">
    <source>
        <dbReference type="Google" id="ProtNLM"/>
    </source>
</evidence>
<dbReference type="PANTHER" id="PTHR30069:SF29">
    <property type="entry name" value="HEMOGLOBIN AND HEMOGLOBIN-HAPTOGLOBIN-BINDING PROTEIN 1-RELATED"/>
    <property type="match status" value="1"/>
</dbReference>
<dbReference type="Proteomes" id="UP000613582">
    <property type="component" value="Unassembled WGS sequence"/>
</dbReference>
<reference evidence="15" key="1">
    <citation type="journal article" date="2014" name="Int. J. Syst. Evol. Microbiol.">
        <title>Complete genome sequence of Corynebacterium casei LMG S-19264T (=DSM 44701T), isolated from a smear-ripened cheese.</title>
        <authorList>
            <consortium name="US DOE Joint Genome Institute (JGI-PGF)"/>
            <person name="Walter F."/>
            <person name="Albersmeier A."/>
            <person name="Kalinowski J."/>
            <person name="Ruckert C."/>
        </authorList>
    </citation>
    <scope>NUCLEOTIDE SEQUENCE</scope>
    <source>
        <strain evidence="15">CGMCC 1.12921</strain>
    </source>
</reference>
<evidence type="ECO:0000256" key="8">
    <source>
        <dbReference type="ARBA" id="ARBA00023170"/>
    </source>
</evidence>
<evidence type="ECO:0000256" key="3">
    <source>
        <dbReference type="ARBA" id="ARBA00022452"/>
    </source>
</evidence>
<evidence type="ECO:0000256" key="2">
    <source>
        <dbReference type="ARBA" id="ARBA00022448"/>
    </source>
</evidence>
<dbReference type="GO" id="GO:0015344">
    <property type="term" value="F:siderophore uptake transmembrane transporter activity"/>
    <property type="evidence" value="ECO:0007669"/>
    <property type="project" value="TreeGrafter"/>
</dbReference>
<dbReference type="InterPro" id="IPR036942">
    <property type="entry name" value="Beta-barrel_TonB_sf"/>
</dbReference>
<dbReference type="Pfam" id="PF00593">
    <property type="entry name" value="TonB_dep_Rec_b-barrel"/>
    <property type="match status" value="1"/>
</dbReference>
<reference evidence="15" key="2">
    <citation type="submission" date="2020-09" db="EMBL/GenBank/DDBJ databases">
        <authorList>
            <person name="Sun Q."/>
            <person name="Zhou Y."/>
        </authorList>
    </citation>
    <scope>NUCLEOTIDE SEQUENCE</scope>
    <source>
        <strain evidence="15">CGMCC 1.12921</strain>
    </source>
</reference>
<dbReference type="InterPro" id="IPR000531">
    <property type="entry name" value="Beta-barrel_TonB"/>
</dbReference>
<feature type="domain" description="TonB-dependent receptor plug" evidence="14">
    <location>
        <begin position="61"/>
        <end position="171"/>
    </location>
</feature>
<evidence type="ECO:0000313" key="16">
    <source>
        <dbReference type="Proteomes" id="UP000613582"/>
    </source>
</evidence>
<feature type="domain" description="TonB-dependent receptor-like beta-barrel" evidence="13">
    <location>
        <begin position="210"/>
        <end position="608"/>
    </location>
</feature>
<keyword evidence="7 10" id="KW-0472">Membrane</keyword>
<keyword evidence="4 10" id="KW-0812">Transmembrane</keyword>
<name>A0A8J2V309_9PROT</name>
<dbReference type="InterPro" id="IPR012910">
    <property type="entry name" value="Plug_dom"/>
</dbReference>
<dbReference type="InterPro" id="IPR037066">
    <property type="entry name" value="Plug_dom_sf"/>
</dbReference>
<dbReference type="Gene3D" id="2.170.130.10">
    <property type="entry name" value="TonB-dependent receptor, plug domain"/>
    <property type="match status" value="1"/>
</dbReference>
<evidence type="ECO:0000259" key="13">
    <source>
        <dbReference type="Pfam" id="PF00593"/>
    </source>
</evidence>
<keyword evidence="3 10" id="KW-1134">Transmembrane beta strand</keyword>
<evidence type="ECO:0000256" key="4">
    <source>
        <dbReference type="ARBA" id="ARBA00022692"/>
    </source>
</evidence>
<keyword evidence="2 10" id="KW-0813">Transport</keyword>
<dbReference type="Pfam" id="PF07715">
    <property type="entry name" value="Plug"/>
    <property type="match status" value="1"/>
</dbReference>
<accession>A0A8J2V309</accession>
<evidence type="ECO:0000256" key="10">
    <source>
        <dbReference type="PROSITE-ProRule" id="PRU01360"/>
    </source>
</evidence>
<evidence type="ECO:0000256" key="7">
    <source>
        <dbReference type="ARBA" id="ARBA00023136"/>
    </source>
</evidence>
<dbReference type="AlphaFoldDB" id="A0A8J2V309"/>
<comment type="caution">
    <text evidence="15">The sequence shown here is derived from an EMBL/GenBank/DDBJ whole genome shotgun (WGS) entry which is preliminary data.</text>
</comment>
<dbReference type="InterPro" id="IPR039426">
    <property type="entry name" value="TonB-dep_rcpt-like"/>
</dbReference>
<dbReference type="GO" id="GO:0044718">
    <property type="term" value="P:siderophore transmembrane transport"/>
    <property type="evidence" value="ECO:0007669"/>
    <property type="project" value="TreeGrafter"/>
</dbReference>
<evidence type="ECO:0000256" key="9">
    <source>
        <dbReference type="ARBA" id="ARBA00023237"/>
    </source>
</evidence>
<comment type="subcellular location">
    <subcellularLocation>
        <location evidence="1 10">Cell outer membrane</location>
        <topology evidence="1 10">Multi-pass membrane protein</topology>
    </subcellularLocation>
</comment>
<feature type="signal peptide" evidence="12">
    <location>
        <begin position="1"/>
        <end position="27"/>
    </location>
</feature>
<gene>
    <name evidence="15" type="ORF">GCM10011342_27310</name>
</gene>
<feature type="chain" id="PRO_5035289771" description="TonB-dependent receptor" evidence="12">
    <location>
        <begin position="28"/>
        <end position="637"/>
    </location>
</feature>
<organism evidence="15 16">
    <name type="scientific">Aquisalinus flavus</name>
    <dbReference type="NCBI Taxonomy" id="1526572"/>
    <lineage>
        <taxon>Bacteria</taxon>
        <taxon>Pseudomonadati</taxon>
        <taxon>Pseudomonadota</taxon>
        <taxon>Alphaproteobacteria</taxon>
        <taxon>Parvularculales</taxon>
        <taxon>Parvularculaceae</taxon>
        <taxon>Aquisalinus</taxon>
    </lineage>
</organism>
<dbReference type="EMBL" id="BMGH01000001">
    <property type="protein sequence ID" value="GGD17068.1"/>
    <property type="molecule type" value="Genomic_DNA"/>
</dbReference>
<evidence type="ECO:0000256" key="6">
    <source>
        <dbReference type="ARBA" id="ARBA00023077"/>
    </source>
</evidence>
<keyword evidence="16" id="KW-1185">Reference proteome</keyword>
<evidence type="ECO:0000256" key="1">
    <source>
        <dbReference type="ARBA" id="ARBA00004571"/>
    </source>
</evidence>
<sequence>MGQTILNRLAVAGFSIAALGAACPAWAANTQAQTIRELQSLSLEQLGQIEVTSVAKHATPLSRAPAAIYVITSEDIRRAGANSIPEALRLAPNLLVAQANSALFAISARGFNSYESSNKLLAMIDGRSIYTPLHGGVFWDQQQLLMADVERIEVISGAAGTLWGANAFNGVINIITKSAAETQGGLAVARAGIVDSDLSVRYGGRLGENTAWRAYGMAIDRGETNRPDGEGRGDGWDGLQGGLRLDWSGTGSEVSLHADVFEFEQAADLIVKGRSVMGKWSTALSPDTDLNLQAYYDAVERNYPVQEAGETSDRDELETADIEGRIVSRQGRHTVVAGAGHRVTDDLFEVRNLSFFYLAPASETVEISNVFIQDEIALSEALSLAAGLKYEHSSFSGGELLPSIRLAWQVSDRALLWSSITRAVRTPSRVDRNIVGDGILERAGDFGSEEVIAYEAGYRGHPTANTSLSVSVYYNDYDDLRALMRSDSGLLQFGNAMEGAGYGLEAWGDWQATEWWTLSAGANFLAKDLDLKEGGTTFAIQQHQGTDPDYQWQLRSHLALSPAVSFDAGLRGVDDLEYVGIDGYVEADARLSWALNEDVELSLTARNLLDDQHPESGSPGQRGEIRREVRAGLRARF</sequence>
<evidence type="ECO:0000256" key="12">
    <source>
        <dbReference type="SAM" id="SignalP"/>
    </source>
</evidence>
<evidence type="ECO:0000313" key="15">
    <source>
        <dbReference type="EMBL" id="GGD17068.1"/>
    </source>
</evidence>
<evidence type="ECO:0000256" key="11">
    <source>
        <dbReference type="RuleBase" id="RU003357"/>
    </source>
</evidence>
<comment type="similarity">
    <text evidence="10 11">Belongs to the TonB-dependent receptor family.</text>
</comment>
<dbReference type="PROSITE" id="PS52016">
    <property type="entry name" value="TONB_DEPENDENT_REC_3"/>
    <property type="match status" value="1"/>
</dbReference>
<dbReference type="GO" id="GO:0009279">
    <property type="term" value="C:cell outer membrane"/>
    <property type="evidence" value="ECO:0007669"/>
    <property type="project" value="UniProtKB-SubCell"/>
</dbReference>
<proteinExistence type="inferred from homology"/>
<keyword evidence="8" id="KW-0675">Receptor</keyword>